<feature type="compositionally biased region" description="Polar residues" evidence="6">
    <location>
        <begin position="1"/>
        <end position="12"/>
    </location>
</feature>
<evidence type="ECO:0000256" key="7">
    <source>
        <dbReference type="SAM" id="Phobius"/>
    </source>
</evidence>
<keyword evidence="3 7" id="KW-0812">Transmembrane</keyword>
<reference evidence="8 9" key="1">
    <citation type="submission" date="2024-03" db="EMBL/GenBank/DDBJ databases">
        <title>A high-quality draft genome sequence of Diaporthe vaccinii, a causative agent of upright dieback and viscid rot disease in cranberry plants.</title>
        <authorList>
            <person name="Sarrasin M."/>
            <person name="Lang B.F."/>
            <person name="Burger G."/>
        </authorList>
    </citation>
    <scope>NUCLEOTIDE SEQUENCE [LARGE SCALE GENOMIC DNA]</scope>
    <source>
        <strain evidence="8 9">IS7</strain>
    </source>
</reference>
<evidence type="ECO:0000256" key="5">
    <source>
        <dbReference type="ARBA" id="ARBA00023136"/>
    </source>
</evidence>
<comment type="caution">
    <text evidence="8">The sequence shown here is derived from an EMBL/GenBank/DDBJ whole genome shotgun (WGS) entry which is preliminary data.</text>
</comment>
<feature type="compositionally biased region" description="Low complexity" evidence="6">
    <location>
        <begin position="23"/>
        <end position="40"/>
    </location>
</feature>
<feature type="transmembrane region" description="Helical" evidence="7">
    <location>
        <begin position="206"/>
        <end position="225"/>
    </location>
</feature>
<dbReference type="PANTHER" id="PTHR19432:SF35">
    <property type="entry name" value="SOLUTE CARRIER FAMILY 45 MEMBER 3 ISOFORM X1"/>
    <property type="match status" value="1"/>
</dbReference>
<feature type="region of interest" description="Disordered" evidence="6">
    <location>
        <begin position="1"/>
        <end position="85"/>
    </location>
</feature>
<evidence type="ECO:0000256" key="3">
    <source>
        <dbReference type="ARBA" id="ARBA00022692"/>
    </source>
</evidence>
<dbReference type="Proteomes" id="UP001600888">
    <property type="component" value="Unassembled WGS sequence"/>
</dbReference>
<dbReference type="SUPFAM" id="SSF103473">
    <property type="entry name" value="MFS general substrate transporter"/>
    <property type="match status" value="1"/>
</dbReference>
<feature type="transmembrane region" description="Helical" evidence="7">
    <location>
        <begin position="346"/>
        <end position="368"/>
    </location>
</feature>
<comment type="subcellular location">
    <subcellularLocation>
        <location evidence="1">Membrane</location>
        <topology evidence="1">Multi-pass membrane protein</topology>
    </subcellularLocation>
</comment>
<name>A0ABR4F4U1_9PEZI</name>
<evidence type="ECO:0008006" key="10">
    <source>
        <dbReference type="Google" id="ProtNLM"/>
    </source>
</evidence>
<keyword evidence="4 7" id="KW-1133">Transmembrane helix</keyword>
<evidence type="ECO:0000313" key="8">
    <source>
        <dbReference type="EMBL" id="KAL2289715.1"/>
    </source>
</evidence>
<evidence type="ECO:0000256" key="2">
    <source>
        <dbReference type="ARBA" id="ARBA00022448"/>
    </source>
</evidence>
<organism evidence="8 9">
    <name type="scientific">Diaporthe vaccinii</name>
    <dbReference type="NCBI Taxonomy" id="105482"/>
    <lineage>
        <taxon>Eukaryota</taxon>
        <taxon>Fungi</taxon>
        <taxon>Dikarya</taxon>
        <taxon>Ascomycota</taxon>
        <taxon>Pezizomycotina</taxon>
        <taxon>Sordariomycetes</taxon>
        <taxon>Sordariomycetidae</taxon>
        <taxon>Diaporthales</taxon>
        <taxon>Diaporthaceae</taxon>
        <taxon>Diaporthe</taxon>
        <taxon>Diaporthe eres species complex</taxon>
    </lineage>
</organism>
<dbReference type="EMBL" id="JBAWTH010000012">
    <property type="protein sequence ID" value="KAL2289715.1"/>
    <property type="molecule type" value="Genomic_DNA"/>
</dbReference>
<protein>
    <recommendedName>
        <fullName evidence="10">General alpha-glucoside permease</fullName>
    </recommendedName>
</protein>
<dbReference type="Gene3D" id="1.20.1250.20">
    <property type="entry name" value="MFS general substrate transporter like domains"/>
    <property type="match status" value="1"/>
</dbReference>
<keyword evidence="5 7" id="KW-0472">Membrane</keyword>
<dbReference type="InterPro" id="IPR036259">
    <property type="entry name" value="MFS_trans_sf"/>
</dbReference>
<evidence type="ECO:0000256" key="6">
    <source>
        <dbReference type="SAM" id="MobiDB-lite"/>
    </source>
</evidence>
<feature type="transmembrane region" description="Helical" evidence="7">
    <location>
        <begin position="608"/>
        <end position="626"/>
    </location>
</feature>
<feature type="transmembrane region" description="Helical" evidence="7">
    <location>
        <begin position="576"/>
        <end position="596"/>
    </location>
</feature>
<sequence length="694" mass="74743">MSSSFAESSTRGRPSAEVDGPNTSSTSSQGPTTPTHSSSSLDGPDRKDNAGGVNEQSPLLSPELDGSDGGSERHGFLGRHATAPEPDEFQSTKSLWYLLVLTISIGGLQIAWSVELSNGSPYLLSLGLSKSLMALVWIAGPLSGTLVQPYVGMLSDNCRMSWGKRKPFMLGGAAATIISLMILSWAKDIVVGFLSLFGADPASEGVKVTTIVFAVIWIYILDFAINTVQAAIRAFIVDCCPAHQQEAANSMASRLTGVGNIIGYIAGYVNLPQITWWLGNTQFKDLCAIASLALGSTVLMSCLLIKERNPQLDEPNARNRKQSGVFSFFIGLFASMKRLPPQIKKVCVVQFCAWVGFFPMLFYTSSYIGEIYVQPFLEENPNMTPEEIDELYEKATRVGTFALLIFSITSLLTNVFLPFFIAPTYDSQPIGEAPGEGPVTSFRNHGQEKKSWTDRLVIPGLTLRRAWLLSQLLFMGSMLCAVLVRTVPAATVLVGLVGITWALTLWAPWAIISAEISRRDALLRQKRRAFSPPEGAGSSSNAASGFDGYTSDQDHKLDGSEDQADQAGIILGIHNMAIAAPQIIATVGSSLIFKIFQKPRGTPGDHSIAIVMAIGGVAVGASAWFIHLIKDEPANLPVDDAASDAEEGSMSPPGSPGARRAPYVRVRSTEQLPRASLERATLMRNKSFSGMDYA</sequence>
<proteinExistence type="predicted"/>
<dbReference type="Pfam" id="PF13347">
    <property type="entry name" value="MFS_2"/>
    <property type="match status" value="1"/>
</dbReference>
<feature type="transmembrane region" description="Helical" evidence="7">
    <location>
        <begin position="466"/>
        <end position="484"/>
    </location>
</feature>
<evidence type="ECO:0000256" key="4">
    <source>
        <dbReference type="ARBA" id="ARBA00022989"/>
    </source>
</evidence>
<evidence type="ECO:0000313" key="9">
    <source>
        <dbReference type="Proteomes" id="UP001600888"/>
    </source>
</evidence>
<feature type="transmembrane region" description="Helical" evidence="7">
    <location>
        <begin position="95"/>
        <end position="114"/>
    </location>
</feature>
<gene>
    <name evidence="8" type="ORF">FJTKL_01931</name>
</gene>
<feature type="transmembrane region" description="Helical" evidence="7">
    <location>
        <begin position="490"/>
        <end position="512"/>
    </location>
</feature>
<keyword evidence="2" id="KW-0813">Transport</keyword>
<keyword evidence="9" id="KW-1185">Reference proteome</keyword>
<feature type="transmembrane region" description="Helical" evidence="7">
    <location>
        <begin position="134"/>
        <end position="155"/>
    </location>
</feature>
<dbReference type="PANTHER" id="PTHR19432">
    <property type="entry name" value="SUGAR TRANSPORTER"/>
    <property type="match status" value="1"/>
</dbReference>
<evidence type="ECO:0000256" key="1">
    <source>
        <dbReference type="ARBA" id="ARBA00004141"/>
    </source>
</evidence>
<feature type="transmembrane region" description="Helical" evidence="7">
    <location>
        <begin position="401"/>
        <end position="421"/>
    </location>
</feature>
<feature type="region of interest" description="Disordered" evidence="6">
    <location>
        <begin position="638"/>
        <end position="676"/>
    </location>
</feature>
<accession>A0ABR4F4U1</accession>
<feature type="transmembrane region" description="Helical" evidence="7">
    <location>
        <begin position="167"/>
        <end position="186"/>
    </location>
</feature>